<feature type="transmembrane region" description="Helical" evidence="1">
    <location>
        <begin position="34"/>
        <end position="50"/>
    </location>
</feature>
<keyword evidence="1" id="KW-0472">Membrane</keyword>
<reference evidence="3" key="1">
    <citation type="submission" date="2023-07" db="EMBL/GenBank/DDBJ databases">
        <title>The carbon used by Thiothrix.</title>
        <authorList>
            <person name="Chen L."/>
        </authorList>
    </citation>
    <scope>NUCLEOTIDE SEQUENCE [LARGE SCALE GENOMIC DNA]</scope>
</reference>
<keyword evidence="3" id="KW-1185">Reference proteome</keyword>
<accession>A0ABU6CX73</accession>
<keyword evidence="1" id="KW-1133">Transmembrane helix</keyword>
<gene>
    <name evidence="2" type="ORF">VSS37_10400</name>
</gene>
<proteinExistence type="predicted"/>
<sequence>MQTEQIQAWTLASLLAGLFNALYNSVSAWGVNEWVAVLGVIGMAFSLLMQRHYNRRRDRREAEKHEWERQVFAARSLEQEPD</sequence>
<dbReference type="RefSeq" id="WP_324694954.1">
    <property type="nucleotide sequence ID" value="NZ_JAYMYJ010000100.1"/>
</dbReference>
<evidence type="ECO:0000313" key="3">
    <source>
        <dbReference type="Proteomes" id="UP001308005"/>
    </source>
</evidence>
<evidence type="ECO:0000256" key="1">
    <source>
        <dbReference type="SAM" id="Phobius"/>
    </source>
</evidence>
<name>A0ABU6CX73_9GAMM</name>
<dbReference type="Proteomes" id="UP001308005">
    <property type="component" value="Unassembled WGS sequence"/>
</dbReference>
<keyword evidence="1" id="KW-0812">Transmembrane</keyword>
<protein>
    <recommendedName>
        <fullName evidence="4">Holin</fullName>
    </recommendedName>
</protein>
<comment type="caution">
    <text evidence="2">The sequence shown here is derived from an EMBL/GenBank/DDBJ whole genome shotgun (WGS) entry which is preliminary data.</text>
</comment>
<organism evidence="2 3">
    <name type="scientific">Candidatus Thiothrix phosphatis</name>
    <dbReference type="NCBI Taxonomy" id="3112415"/>
    <lineage>
        <taxon>Bacteria</taxon>
        <taxon>Pseudomonadati</taxon>
        <taxon>Pseudomonadota</taxon>
        <taxon>Gammaproteobacteria</taxon>
        <taxon>Thiotrichales</taxon>
        <taxon>Thiotrichaceae</taxon>
        <taxon>Thiothrix</taxon>
    </lineage>
</organism>
<dbReference type="EMBL" id="JAYMYJ010000100">
    <property type="protein sequence ID" value="MEB4591389.1"/>
    <property type="molecule type" value="Genomic_DNA"/>
</dbReference>
<evidence type="ECO:0000313" key="2">
    <source>
        <dbReference type="EMBL" id="MEB4591389.1"/>
    </source>
</evidence>
<evidence type="ECO:0008006" key="4">
    <source>
        <dbReference type="Google" id="ProtNLM"/>
    </source>
</evidence>